<keyword evidence="6 8" id="KW-0472">Membrane</keyword>
<feature type="region of interest" description="Disordered" evidence="7">
    <location>
        <begin position="853"/>
        <end position="979"/>
    </location>
</feature>
<feature type="transmembrane region" description="Helical" evidence="8">
    <location>
        <begin position="51"/>
        <end position="72"/>
    </location>
</feature>
<evidence type="ECO:0000256" key="8">
    <source>
        <dbReference type="SAM" id="Phobius"/>
    </source>
</evidence>
<feature type="region of interest" description="Disordered" evidence="7">
    <location>
        <begin position="210"/>
        <end position="236"/>
    </location>
</feature>
<evidence type="ECO:0000256" key="3">
    <source>
        <dbReference type="ARBA" id="ARBA00022692"/>
    </source>
</evidence>
<name>A0A9P6U1M6_9FUNG</name>
<feature type="compositionally biased region" description="Basic and acidic residues" evidence="7">
    <location>
        <begin position="1110"/>
        <end position="1119"/>
    </location>
</feature>
<feature type="region of interest" description="Disordered" evidence="7">
    <location>
        <begin position="1079"/>
        <end position="1154"/>
    </location>
</feature>
<proteinExistence type="predicted"/>
<dbReference type="PANTHER" id="PTHR32468:SF0">
    <property type="entry name" value="K(+)_H(+) ANTIPORTER 1"/>
    <property type="match status" value="1"/>
</dbReference>
<feature type="compositionally biased region" description="Polar residues" evidence="7">
    <location>
        <begin position="309"/>
        <end position="322"/>
    </location>
</feature>
<evidence type="ECO:0000259" key="9">
    <source>
        <dbReference type="Pfam" id="PF00999"/>
    </source>
</evidence>
<protein>
    <submittedName>
        <fullName evidence="10">K(+)/H(+) antiporter</fullName>
    </submittedName>
</protein>
<dbReference type="OrthoDB" id="2687058at2759"/>
<feature type="region of interest" description="Disordered" evidence="7">
    <location>
        <begin position="294"/>
        <end position="348"/>
    </location>
</feature>
<feature type="compositionally biased region" description="Polar residues" evidence="7">
    <location>
        <begin position="210"/>
        <end position="229"/>
    </location>
</feature>
<keyword evidence="3 8" id="KW-0812">Transmembrane</keyword>
<feature type="compositionally biased region" description="Polar residues" evidence="7">
    <location>
        <begin position="1127"/>
        <end position="1138"/>
    </location>
</feature>
<dbReference type="GO" id="GO:0016020">
    <property type="term" value="C:membrane"/>
    <property type="evidence" value="ECO:0007669"/>
    <property type="project" value="UniProtKB-SubCell"/>
</dbReference>
<dbReference type="Pfam" id="PF00999">
    <property type="entry name" value="Na_H_Exchanger"/>
    <property type="match status" value="1"/>
</dbReference>
<feature type="compositionally biased region" description="Polar residues" evidence="7">
    <location>
        <begin position="921"/>
        <end position="955"/>
    </location>
</feature>
<comment type="subcellular location">
    <subcellularLocation>
        <location evidence="1">Membrane</location>
        <topology evidence="1">Multi-pass membrane protein</topology>
    </subcellularLocation>
</comment>
<dbReference type="InterPro" id="IPR006153">
    <property type="entry name" value="Cation/H_exchanger_TM"/>
</dbReference>
<accession>A0A9P6U1M6</accession>
<feature type="region of interest" description="Disordered" evidence="7">
    <location>
        <begin position="720"/>
        <end position="741"/>
    </location>
</feature>
<sequence>MIATTILVVLVSAFVTDIIGIHAIFGGFLVGLIIPHDSGFAEGLTRRLEDLIGVIFLPIYFALSGLKTQIGLLDNAEAWGLVVLVTMVACTGKIVGCSVAALVNGMTWRESLAIGFLMNCKGLVELIVLNIGYDAGVINNKVFVIMVAMCIITTMMATPFVRLIFPVAYQREIEAQRARQLQEKEYEDHMNDAASFLEDERATHMHPDIQQQKRGVVSTASTLDSSRPGKNNDHRRLPHIDLADLVSRTTTKDGSQRLGSGGIMLCLDKTANAPSVMALLQLFTGSAAPINSSYTTSFQQPMPLHQRTRSNQQTADSYSTPSLQPPLDPFDRGHGNPGTQSQTRHKGLHSLRSGTIQSTPIFALRMLNISERTTSVMLTASRCLDRLYKDTVMMMVMAFSKLNSIAVQPLVTLSTNVTSSDVVDDILDQAVEHNVACIIFPWNSSHLTDLGSPDYQSGSSTNLPMNVPISVQPTSTSTTESHSQPPLRHRVYTNASEVSVAEYGFHRGPRHLHEFFHFPQLFDHDEAHRVTEGRHTHLSESGRHHRTSVTSNTKVLSKLLQTSPRHQIAIGALVDRGLGLVGGIRHIVVPLFGGRDDEEALLLAASLASNPRAKCFVTIARVAGQLPLHSVLRHASMTESTHRLRQPSQDLQAPVLRSATAADLPDRGSGDALDGAASGMMGGHLHPGDDCLSGGMRVPKDDEGLLRVFFPTKPRFRGSRHLSHVTSMSQKDDNDADPSDAQEDGVIVLHFQTMVDMTSWAKNSLTVRDLMVVGSDAPAHLPESWYSTGMEGRMTGGVKNSESFGSNIADIWNNYDGCPIRFSVDAPTPMYSPPLGSSASIYERQAAAATLNHTRHISAPWETTRPLGGDNDSKGQSLHSSHSCLPTSSAQAGATEDPLQPSLAQSPPRISLTVASDPAMHTNSPSHSRTQSYTSLSSASYRRPSMQSQRTTQQHHLGHNPCSPVTSPLPPRRNLSGKGMSIKVGKSAFSRSPTPTVPPTLPPSVDSERQLVLGPAVEYFIQSHVQVSYLVVRSPHAPSKSDRPSMTPKMSQRGASMMPLGARNGTAVSIGAGVGTDTEAADATSLSRQASMHHPRPATEVPSTPPMVEADLRGHDHAPQRQHLFGQLSQATEQSTLNGDDYLQPPSPVKNSNV</sequence>
<evidence type="ECO:0000256" key="2">
    <source>
        <dbReference type="ARBA" id="ARBA00022448"/>
    </source>
</evidence>
<dbReference type="AlphaFoldDB" id="A0A9P6U1M6"/>
<dbReference type="Gene3D" id="1.20.1530.20">
    <property type="match status" value="1"/>
</dbReference>
<dbReference type="InterPro" id="IPR050794">
    <property type="entry name" value="CPA2_transporter"/>
</dbReference>
<dbReference type="GO" id="GO:1902600">
    <property type="term" value="P:proton transmembrane transport"/>
    <property type="evidence" value="ECO:0007669"/>
    <property type="project" value="InterPro"/>
</dbReference>
<dbReference type="EMBL" id="JAAAJB010000467">
    <property type="protein sequence ID" value="KAG0255298.1"/>
    <property type="molecule type" value="Genomic_DNA"/>
</dbReference>
<feature type="transmembrane region" description="Helical" evidence="8">
    <location>
        <begin position="143"/>
        <end position="169"/>
    </location>
</feature>
<evidence type="ECO:0000256" key="1">
    <source>
        <dbReference type="ARBA" id="ARBA00004141"/>
    </source>
</evidence>
<evidence type="ECO:0000256" key="4">
    <source>
        <dbReference type="ARBA" id="ARBA00022989"/>
    </source>
</evidence>
<evidence type="ECO:0000313" key="10">
    <source>
        <dbReference type="EMBL" id="KAG0255298.1"/>
    </source>
</evidence>
<reference evidence="10" key="1">
    <citation type="journal article" date="2020" name="Fungal Divers.">
        <title>Resolving the Mortierellaceae phylogeny through synthesis of multi-gene phylogenetics and phylogenomics.</title>
        <authorList>
            <person name="Vandepol N."/>
            <person name="Liber J."/>
            <person name="Desiro A."/>
            <person name="Na H."/>
            <person name="Kennedy M."/>
            <person name="Barry K."/>
            <person name="Grigoriev I.V."/>
            <person name="Miller A.N."/>
            <person name="O'Donnell K."/>
            <person name="Stajich J.E."/>
            <person name="Bonito G."/>
        </authorList>
    </citation>
    <scope>NUCLEOTIDE SEQUENCE</scope>
    <source>
        <strain evidence="10">BC1065</strain>
    </source>
</reference>
<evidence type="ECO:0000256" key="5">
    <source>
        <dbReference type="ARBA" id="ARBA00023065"/>
    </source>
</evidence>
<feature type="transmembrane region" description="Helical" evidence="8">
    <location>
        <begin position="6"/>
        <end position="30"/>
    </location>
</feature>
<feature type="transmembrane region" description="Helical" evidence="8">
    <location>
        <begin position="112"/>
        <end position="131"/>
    </location>
</feature>
<keyword evidence="11" id="KW-1185">Reference proteome</keyword>
<dbReference type="PANTHER" id="PTHR32468">
    <property type="entry name" value="CATION/H + ANTIPORTER"/>
    <property type="match status" value="1"/>
</dbReference>
<dbReference type="Proteomes" id="UP000807716">
    <property type="component" value="Unassembled WGS sequence"/>
</dbReference>
<gene>
    <name evidence="10" type="primary">KHA1_1</name>
    <name evidence="10" type="ORF">DFQ27_006323</name>
</gene>
<feature type="region of interest" description="Disordered" evidence="7">
    <location>
        <begin position="1035"/>
        <end position="1055"/>
    </location>
</feature>
<comment type="caution">
    <text evidence="10">The sequence shown here is derived from an EMBL/GenBank/DDBJ whole genome shotgun (WGS) entry which is preliminary data.</text>
</comment>
<feature type="domain" description="Cation/H+ exchanger transmembrane" evidence="9">
    <location>
        <begin position="2"/>
        <end position="160"/>
    </location>
</feature>
<evidence type="ECO:0000256" key="7">
    <source>
        <dbReference type="SAM" id="MobiDB-lite"/>
    </source>
</evidence>
<feature type="compositionally biased region" description="Polar residues" evidence="7">
    <location>
        <begin position="874"/>
        <end position="892"/>
    </location>
</feature>
<keyword evidence="4 8" id="KW-1133">Transmembrane helix</keyword>
<keyword evidence="5" id="KW-0406">Ion transport</keyword>
<dbReference type="InterPro" id="IPR038770">
    <property type="entry name" value="Na+/solute_symporter_sf"/>
</dbReference>
<dbReference type="GO" id="GO:0015297">
    <property type="term" value="F:antiporter activity"/>
    <property type="evidence" value="ECO:0007669"/>
    <property type="project" value="InterPro"/>
</dbReference>
<evidence type="ECO:0000256" key="6">
    <source>
        <dbReference type="ARBA" id="ARBA00023136"/>
    </source>
</evidence>
<evidence type="ECO:0000313" key="11">
    <source>
        <dbReference type="Proteomes" id="UP000807716"/>
    </source>
</evidence>
<keyword evidence="2" id="KW-0813">Transport</keyword>
<organism evidence="10 11">
    <name type="scientific">Actinomortierella ambigua</name>
    <dbReference type="NCBI Taxonomy" id="1343610"/>
    <lineage>
        <taxon>Eukaryota</taxon>
        <taxon>Fungi</taxon>
        <taxon>Fungi incertae sedis</taxon>
        <taxon>Mucoromycota</taxon>
        <taxon>Mortierellomycotina</taxon>
        <taxon>Mortierellomycetes</taxon>
        <taxon>Mortierellales</taxon>
        <taxon>Mortierellaceae</taxon>
        <taxon>Actinomortierella</taxon>
    </lineage>
</organism>
<feature type="transmembrane region" description="Helical" evidence="8">
    <location>
        <begin position="78"/>
        <end position="103"/>
    </location>
</feature>